<accession>A0A7W3P671</accession>
<protein>
    <submittedName>
        <fullName evidence="3">Chloramphenicol 3-O phosphotransferase</fullName>
        <ecNumber evidence="3">2.7.1.-</ecNumber>
    </submittedName>
</protein>
<gene>
    <name evidence="3" type="ORF">FHX74_002365</name>
</gene>
<keyword evidence="4" id="KW-1185">Reference proteome</keyword>
<reference evidence="3 4" key="1">
    <citation type="submission" date="2020-07" db="EMBL/GenBank/DDBJ databases">
        <title>Sequencing the genomes of 1000 actinobacteria strains.</title>
        <authorList>
            <person name="Klenk H.-P."/>
        </authorList>
    </citation>
    <scope>NUCLEOTIDE SEQUENCE [LARGE SCALE GENOMIC DNA]</scope>
    <source>
        <strain evidence="3 4">DSM 100723</strain>
    </source>
</reference>
<dbReference type="EMBL" id="JACGWT010000003">
    <property type="protein sequence ID" value="MBA8794746.1"/>
    <property type="molecule type" value="Genomic_DNA"/>
</dbReference>
<evidence type="ECO:0000313" key="4">
    <source>
        <dbReference type="Proteomes" id="UP000523079"/>
    </source>
</evidence>
<dbReference type="EC" id="2.7.1.-" evidence="3"/>
<dbReference type="InterPro" id="IPR012853">
    <property type="entry name" value="CPT"/>
</dbReference>
<comment type="caution">
    <text evidence="3">The sequence shown here is derived from an EMBL/GenBank/DDBJ whole genome shotgun (WGS) entry which is preliminary data.</text>
</comment>
<sequence>MPGRMVAIVGTSSVGKTTVAEHLQTIMPSPYLVVGLDHFLNMFPQRWSGQDWGPGPGMWYHDTVDPDGHPRTRIRYGDAGARLLAGMRAAVRALLDTGNDVILDEMPLDETILPAWRRELADYDVVWVWLHAPLGLVERREAQRTRGQKIGNARGHLHLTAGETYDLELDVSSLTPVAAAEAILAAVRAS</sequence>
<dbReference type="InterPro" id="IPR027417">
    <property type="entry name" value="P-loop_NTPase"/>
</dbReference>
<name>A0A7W3P671_9ACTN</name>
<dbReference type="Gene3D" id="3.40.50.300">
    <property type="entry name" value="P-loop containing nucleotide triphosphate hydrolases"/>
    <property type="match status" value="1"/>
</dbReference>
<keyword evidence="3" id="KW-0808">Transferase</keyword>
<proteinExistence type="predicted"/>
<organism evidence="3 4">
    <name type="scientific">Microlunatus kandeliicorticis</name>
    <dbReference type="NCBI Taxonomy" id="1759536"/>
    <lineage>
        <taxon>Bacteria</taxon>
        <taxon>Bacillati</taxon>
        <taxon>Actinomycetota</taxon>
        <taxon>Actinomycetes</taxon>
        <taxon>Propionibacteriales</taxon>
        <taxon>Propionibacteriaceae</taxon>
        <taxon>Microlunatus</taxon>
    </lineage>
</organism>
<dbReference type="GO" id="GO:0005524">
    <property type="term" value="F:ATP binding"/>
    <property type="evidence" value="ECO:0007669"/>
    <property type="project" value="InterPro"/>
</dbReference>
<dbReference type="SUPFAM" id="SSF52540">
    <property type="entry name" value="P-loop containing nucleoside triphosphate hydrolases"/>
    <property type="match status" value="1"/>
</dbReference>
<dbReference type="PIRSF" id="PIRSF007531">
    <property type="entry name" value="CPT"/>
    <property type="match status" value="1"/>
</dbReference>
<feature type="binding site" evidence="2">
    <location>
        <begin position="10"/>
        <end position="17"/>
    </location>
    <ligand>
        <name>ATP</name>
        <dbReference type="ChEBI" id="CHEBI:30616"/>
    </ligand>
</feature>
<dbReference type="Proteomes" id="UP000523079">
    <property type="component" value="Unassembled WGS sequence"/>
</dbReference>
<feature type="active site" evidence="1">
    <location>
        <position position="37"/>
    </location>
</feature>
<dbReference type="RefSeq" id="WP_182560291.1">
    <property type="nucleotide sequence ID" value="NZ_JACGWT010000003.1"/>
</dbReference>
<evidence type="ECO:0000313" key="3">
    <source>
        <dbReference type="EMBL" id="MBA8794746.1"/>
    </source>
</evidence>
<dbReference type="Pfam" id="PF07931">
    <property type="entry name" value="CPT"/>
    <property type="match status" value="1"/>
</dbReference>
<evidence type="ECO:0000256" key="1">
    <source>
        <dbReference type="PIRSR" id="PIRSR007531-1"/>
    </source>
</evidence>
<evidence type="ECO:0000256" key="2">
    <source>
        <dbReference type="PIRSR" id="PIRSR007531-2"/>
    </source>
</evidence>
<dbReference type="GO" id="GO:0016740">
    <property type="term" value="F:transferase activity"/>
    <property type="evidence" value="ECO:0007669"/>
    <property type="project" value="UniProtKB-KW"/>
</dbReference>
<dbReference type="AlphaFoldDB" id="A0A7W3P671"/>